<evidence type="ECO:0000313" key="4">
    <source>
        <dbReference type="Proteomes" id="UP000265750"/>
    </source>
</evidence>
<dbReference type="RefSeq" id="WP_119540861.1">
    <property type="nucleotide sequence ID" value="NZ_QYRN01000007.1"/>
</dbReference>
<dbReference type="Proteomes" id="UP000265750">
    <property type="component" value="Unassembled WGS sequence"/>
</dbReference>
<feature type="transmembrane region" description="Helical" evidence="1">
    <location>
        <begin position="96"/>
        <end position="112"/>
    </location>
</feature>
<dbReference type="Pfam" id="PF07331">
    <property type="entry name" value="TctB"/>
    <property type="match status" value="1"/>
</dbReference>
<reference evidence="4" key="1">
    <citation type="submission" date="2018-09" db="EMBL/GenBank/DDBJ databases">
        <authorList>
            <person name="Tuo L."/>
        </authorList>
    </citation>
    <scope>NUCLEOTIDE SEQUENCE [LARGE SCALE GENOMIC DNA]</scope>
    <source>
        <strain evidence="4">M2BS4Y-1</strain>
    </source>
</reference>
<dbReference type="EMBL" id="QYRN01000007">
    <property type="protein sequence ID" value="RIX99730.1"/>
    <property type="molecule type" value="Genomic_DNA"/>
</dbReference>
<feature type="domain" description="DUF1468" evidence="2">
    <location>
        <begin position="12"/>
        <end position="145"/>
    </location>
</feature>
<evidence type="ECO:0000259" key="2">
    <source>
        <dbReference type="Pfam" id="PF07331"/>
    </source>
</evidence>
<dbReference type="OrthoDB" id="5186924at2"/>
<feature type="transmembrane region" description="Helical" evidence="1">
    <location>
        <begin position="119"/>
        <end position="137"/>
    </location>
</feature>
<gene>
    <name evidence="3" type="ORF">D3218_14810</name>
</gene>
<evidence type="ECO:0000313" key="3">
    <source>
        <dbReference type="EMBL" id="RIX99730.1"/>
    </source>
</evidence>
<sequence length="153" mass="15809">MNTRSNPKDLGAGILYLAFGAAAIWLAHGNPIGTADDMGPSYFPVMMGLVLIVVGLISTVRSFLVEGEPIGAIALKPLAFVVGSTCLFAWAVPRLGAPIALLLLLFASAAASRQFRLNALTVAVLGGLVAAAVLIFIRGLGIPMPLLGTYFDG</sequence>
<name>A0A3A1WKR6_9HYPH</name>
<dbReference type="InterPro" id="IPR009936">
    <property type="entry name" value="DUF1468"/>
</dbReference>
<organism evidence="3 4">
    <name type="scientific">Aureimonas flava</name>
    <dbReference type="NCBI Taxonomy" id="2320271"/>
    <lineage>
        <taxon>Bacteria</taxon>
        <taxon>Pseudomonadati</taxon>
        <taxon>Pseudomonadota</taxon>
        <taxon>Alphaproteobacteria</taxon>
        <taxon>Hyphomicrobiales</taxon>
        <taxon>Aurantimonadaceae</taxon>
        <taxon>Aureimonas</taxon>
    </lineage>
</organism>
<keyword evidence="4" id="KW-1185">Reference proteome</keyword>
<accession>A0A3A1WKR6</accession>
<protein>
    <submittedName>
        <fullName evidence="3">Tripartite tricarboxylate transporter TctB family protein</fullName>
    </submittedName>
</protein>
<proteinExistence type="predicted"/>
<evidence type="ECO:0000256" key="1">
    <source>
        <dbReference type="SAM" id="Phobius"/>
    </source>
</evidence>
<dbReference type="AlphaFoldDB" id="A0A3A1WKR6"/>
<feature type="transmembrane region" description="Helical" evidence="1">
    <location>
        <begin position="71"/>
        <end position="90"/>
    </location>
</feature>
<keyword evidence="1" id="KW-0812">Transmembrane</keyword>
<comment type="caution">
    <text evidence="3">The sequence shown here is derived from an EMBL/GenBank/DDBJ whole genome shotgun (WGS) entry which is preliminary data.</text>
</comment>
<feature type="transmembrane region" description="Helical" evidence="1">
    <location>
        <begin position="45"/>
        <end position="64"/>
    </location>
</feature>
<keyword evidence="1" id="KW-1133">Transmembrane helix</keyword>
<keyword evidence="1" id="KW-0472">Membrane</keyword>